<protein>
    <submittedName>
        <fullName evidence="5">Transcriptional regulator, GntR family</fullName>
    </submittedName>
</protein>
<dbReference type="RefSeq" id="WP_012272836.1">
    <property type="nucleotide sequence ID" value="NC_010322.1"/>
</dbReference>
<evidence type="ECO:0000256" key="1">
    <source>
        <dbReference type="ARBA" id="ARBA00023015"/>
    </source>
</evidence>
<dbReference type="Proteomes" id="UP000002157">
    <property type="component" value="Chromosome"/>
</dbReference>
<gene>
    <name evidence="5" type="ordered locus">PputGB1_3215</name>
</gene>
<dbReference type="EMBL" id="CP000926">
    <property type="protein sequence ID" value="ABY99107.1"/>
    <property type="molecule type" value="Genomic_DNA"/>
</dbReference>
<keyword evidence="2" id="KW-0238">DNA-binding</keyword>
<reference evidence="5 6" key="1">
    <citation type="submission" date="2008-01" db="EMBL/GenBank/DDBJ databases">
        <title>Complete sequence of Pseudomonas putida GB-1.</title>
        <authorList>
            <consortium name="US DOE Joint Genome Institute"/>
            <person name="Copeland A."/>
            <person name="Lucas S."/>
            <person name="Lapidus A."/>
            <person name="Barry K."/>
            <person name="Glavina del Rio T."/>
            <person name="Dalin E."/>
            <person name="Tice H."/>
            <person name="Pitluck S."/>
            <person name="Bruce D."/>
            <person name="Goodwin L."/>
            <person name="Chertkov O."/>
            <person name="Brettin T."/>
            <person name="Detter J.C."/>
            <person name="Han C."/>
            <person name="Kuske C.R."/>
            <person name="Schmutz J."/>
            <person name="Larimer F."/>
            <person name="Land M."/>
            <person name="Hauser L."/>
            <person name="Kyrpides N."/>
            <person name="Kim E."/>
            <person name="McCarthy J.K."/>
            <person name="Richardson P."/>
        </authorList>
    </citation>
    <scope>NUCLEOTIDE SEQUENCE [LARGE SCALE GENOMIC DNA]</scope>
    <source>
        <strain evidence="5 6">GB-1</strain>
    </source>
</reference>
<accession>B0KHM5</accession>
<dbReference type="PANTHER" id="PTHR43537">
    <property type="entry name" value="TRANSCRIPTIONAL REGULATOR, GNTR FAMILY"/>
    <property type="match status" value="1"/>
</dbReference>
<dbReference type="PROSITE" id="PS50949">
    <property type="entry name" value="HTH_GNTR"/>
    <property type="match status" value="1"/>
</dbReference>
<dbReference type="CDD" id="cd07377">
    <property type="entry name" value="WHTH_GntR"/>
    <property type="match status" value="1"/>
</dbReference>
<dbReference type="SUPFAM" id="SSF48008">
    <property type="entry name" value="GntR ligand-binding domain-like"/>
    <property type="match status" value="1"/>
</dbReference>
<dbReference type="InterPro" id="IPR036388">
    <property type="entry name" value="WH-like_DNA-bd_sf"/>
</dbReference>
<evidence type="ECO:0000313" key="5">
    <source>
        <dbReference type="EMBL" id="ABY99107.1"/>
    </source>
</evidence>
<evidence type="ECO:0000259" key="4">
    <source>
        <dbReference type="PROSITE" id="PS50949"/>
    </source>
</evidence>
<proteinExistence type="predicted"/>
<dbReference type="Pfam" id="PF07729">
    <property type="entry name" value="FCD"/>
    <property type="match status" value="1"/>
</dbReference>
<dbReference type="Pfam" id="PF00392">
    <property type="entry name" value="GntR"/>
    <property type="match status" value="1"/>
</dbReference>
<dbReference type="HOGENOM" id="CLU_017584_5_5_6"/>
<sequence length="224" mass="24796">MKSIQLRPVSKLSAEQQATESLRESILSGHLKPGERITETALADQLGIARGTLRTGLNRLATEGIVVQTPYVGWQVAELTADDIWEIWTLRGSLERLAATLVAKQGDAQVLQAIEAAFLALQKACAKGTRKAINQCDFTLHQAIIEGTGHQRLIRQYALVQQQVRWVINTTNLLMHTSPETILEQHQAFVQAILKGESETAGELAWQHNAYDGERLVQWVQGNA</sequence>
<dbReference type="InterPro" id="IPR000524">
    <property type="entry name" value="Tscrpt_reg_HTH_GntR"/>
</dbReference>
<dbReference type="PANTHER" id="PTHR43537:SF24">
    <property type="entry name" value="GLUCONATE OPERON TRANSCRIPTIONAL REPRESSOR"/>
    <property type="match status" value="1"/>
</dbReference>
<dbReference type="GO" id="GO:0003677">
    <property type="term" value="F:DNA binding"/>
    <property type="evidence" value="ECO:0007669"/>
    <property type="project" value="UniProtKB-KW"/>
</dbReference>
<dbReference type="SMART" id="SM00345">
    <property type="entry name" value="HTH_GNTR"/>
    <property type="match status" value="1"/>
</dbReference>
<evidence type="ECO:0000256" key="3">
    <source>
        <dbReference type="ARBA" id="ARBA00023163"/>
    </source>
</evidence>
<keyword evidence="1" id="KW-0805">Transcription regulation</keyword>
<dbReference type="GO" id="GO:0003700">
    <property type="term" value="F:DNA-binding transcription factor activity"/>
    <property type="evidence" value="ECO:0007669"/>
    <property type="project" value="InterPro"/>
</dbReference>
<dbReference type="InterPro" id="IPR011711">
    <property type="entry name" value="GntR_C"/>
</dbReference>
<organism evidence="5 6">
    <name type="scientific">Pseudomonas putida (strain GB-1)</name>
    <dbReference type="NCBI Taxonomy" id="76869"/>
    <lineage>
        <taxon>Bacteria</taxon>
        <taxon>Pseudomonadati</taxon>
        <taxon>Pseudomonadota</taxon>
        <taxon>Gammaproteobacteria</taxon>
        <taxon>Pseudomonadales</taxon>
        <taxon>Pseudomonadaceae</taxon>
        <taxon>Pseudomonas</taxon>
    </lineage>
</organism>
<dbReference type="KEGG" id="ppg:PputGB1_3215"/>
<feature type="domain" description="HTH gntR-type" evidence="4">
    <location>
        <begin position="12"/>
        <end position="79"/>
    </location>
</feature>
<dbReference type="SUPFAM" id="SSF46785">
    <property type="entry name" value="Winged helix' DNA-binding domain"/>
    <property type="match status" value="1"/>
</dbReference>
<dbReference type="InterPro" id="IPR008920">
    <property type="entry name" value="TF_FadR/GntR_C"/>
</dbReference>
<name>B0KHM5_PSEPG</name>
<dbReference type="eggNOG" id="COG1802">
    <property type="taxonomic scope" value="Bacteria"/>
</dbReference>
<keyword evidence="3" id="KW-0804">Transcription</keyword>
<evidence type="ECO:0000313" key="6">
    <source>
        <dbReference type="Proteomes" id="UP000002157"/>
    </source>
</evidence>
<dbReference type="InterPro" id="IPR036390">
    <property type="entry name" value="WH_DNA-bd_sf"/>
</dbReference>
<dbReference type="Gene3D" id="1.20.120.530">
    <property type="entry name" value="GntR ligand-binding domain-like"/>
    <property type="match status" value="1"/>
</dbReference>
<dbReference type="Gene3D" id="1.10.10.10">
    <property type="entry name" value="Winged helix-like DNA-binding domain superfamily/Winged helix DNA-binding domain"/>
    <property type="match status" value="1"/>
</dbReference>
<dbReference type="AlphaFoldDB" id="B0KHM5"/>
<evidence type="ECO:0000256" key="2">
    <source>
        <dbReference type="ARBA" id="ARBA00023125"/>
    </source>
</evidence>
<dbReference type="SMART" id="SM00895">
    <property type="entry name" value="FCD"/>
    <property type="match status" value="1"/>
</dbReference>